<evidence type="ECO:0000259" key="7">
    <source>
        <dbReference type="Pfam" id="PF00931"/>
    </source>
</evidence>
<dbReference type="InterPro" id="IPR042197">
    <property type="entry name" value="Apaf_helical"/>
</dbReference>
<dbReference type="SMART" id="SM00369">
    <property type="entry name" value="LRR_TYP"/>
    <property type="match status" value="3"/>
</dbReference>
<evidence type="ECO:0000313" key="12">
    <source>
        <dbReference type="EMBL" id="PKI67644.1"/>
    </source>
</evidence>
<dbReference type="GO" id="GO:0043531">
    <property type="term" value="F:ADP binding"/>
    <property type="evidence" value="ECO:0007669"/>
    <property type="project" value="InterPro"/>
</dbReference>
<dbReference type="PROSITE" id="PS51450">
    <property type="entry name" value="LRR"/>
    <property type="match status" value="1"/>
</dbReference>
<sequence length="993" mass="113448">MEGIIGAITTEASKQLIGLMVSKARTFLNSNANLNSLEDELLKLAARKCSILESIDCGVREGKSISSQTNKWLEDVAETEHDAQQILEEIPERRILGLSSVSARYRSSKASAEALGKVKRLVDSCNFQVMLENKRSPIRAVETREAASLDGQEAATEMLRRLAEFVKDNSVNRVAVWGTGGVGKTTLVKNFNNKFEFLLTELFDIVIWVTVSRDMDLAQVQAQIAERLNLEFYAGESMHRRANRLHRRLMLRRKSLLIFDDVWQKIDLEDVGVPQGDNQGKCKIIMTTRVFDVCRDMMTDEDIKVDVLNDDASWNLFAQMAGQEVEREDINCLARAICRKCCGLPLAIRTVAMSMRTKKMIELWRDTLHQLKCPSPRSWMLEKEVFLPLKVSYNSLPSKIHQDCFLYCSLYLANSSINVDELVQCWVADGLIDRHQNLDESFNNGIALIESLKDSCMLEQGDRPGTVKMHDVWRDLALYICCTEQERGFYCHSSVVSLYEDTPETPHKVSKPSLRRVSLVSTNTTDLPTRWTSQELTVLLLQGNPIKRIPESSFRELRQLRYVNLSSTHITSLPLSLLLLKKLHSLLLRDCWLIERLPPLGALHSLEFLDLSGTRLRELPKEMGKLTRLRTLNLSRTYHLEHIEFGTLSCLSSLEALDMSFSAYKWDKKSNLGEQRAAFDELLPLEKLSTLHLRLDTFDCLPERANSLMERLRKFRIWVSMRSCESGYLPIQQDEKRAILRGVDLMVQNRGLEVLLQHCTALDLVSCGGISELSEIVTRTSLNGQQNLKSITITGCPWIRNILSGEKILRPVLTNLEHLGLYHLGNLEKILDGMVPKGCFGKLKTIEISNCQKLKKLSSYALLRQIRNLQEVKISECEEMKFIFSAKVSRRFLPKLRAIEIRDLKSLRTICHGNSTFPSLGRIEVSNCPKLQKLPFSFCRGCAIREIRGDLEWWNNLVWPDEDTKASLQERFQVFITTPRRREDTQVKNIPIP</sequence>
<keyword evidence="2" id="KW-0433">Leucine-rich repeat</keyword>
<evidence type="ECO:0000313" key="14">
    <source>
        <dbReference type="Proteomes" id="UP000233551"/>
    </source>
</evidence>
<dbReference type="GO" id="GO:0005524">
    <property type="term" value="F:ATP binding"/>
    <property type="evidence" value="ECO:0007669"/>
    <property type="project" value="UniProtKB-KW"/>
</dbReference>
<evidence type="ECO:0000313" key="11">
    <source>
        <dbReference type="EMBL" id="OWM81238.1"/>
    </source>
</evidence>
<dbReference type="InterPro" id="IPR036388">
    <property type="entry name" value="WH-like_DNA-bd_sf"/>
</dbReference>
<dbReference type="Gene3D" id="3.40.50.300">
    <property type="entry name" value="P-loop containing nucleotide triphosphate hydrolases"/>
    <property type="match status" value="1"/>
</dbReference>
<dbReference type="Gene3D" id="1.10.8.430">
    <property type="entry name" value="Helical domain of apoptotic protease-activating factors"/>
    <property type="match status" value="1"/>
</dbReference>
<dbReference type="AlphaFoldDB" id="A0A218X8Z1"/>
<dbReference type="FunFam" id="1.10.10.10:FF:000322">
    <property type="entry name" value="Probable disease resistance protein At1g63360"/>
    <property type="match status" value="1"/>
</dbReference>
<keyword evidence="5" id="KW-0611">Plant defense</keyword>
<feature type="domain" description="Disease resistance protein At4g27190-like leucine-rich repeats" evidence="8">
    <location>
        <begin position="826"/>
        <end position="934"/>
    </location>
</feature>
<accession>A0A218X8Z1</accession>
<keyword evidence="4" id="KW-0547">Nucleotide-binding</keyword>
<dbReference type="STRING" id="22663.A0A218X8Z1"/>
<dbReference type="Pfam" id="PF23598">
    <property type="entry name" value="LRR_14"/>
    <property type="match status" value="1"/>
</dbReference>
<dbReference type="SUPFAM" id="SSF52540">
    <property type="entry name" value="P-loop containing nucleoside triphosphate hydrolases"/>
    <property type="match status" value="1"/>
</dbReference>
<dbReference type="Pfam" id="PF23247">
    <property type="entry name" value="LRR_RPS2"/>
    <property type="match status" value="1"/>
</dbReference>
<dbReference type="InterPro" id="IPR055414">
    <property type="entry name" value="LRR_R13L4/SHOC2-like"/>
</dbReference>
<evidence type="ECO:0000313" key="13">
    <source>
        <dbReference type="Proteomes" id="UP000197138"/>
    </source>
</evidence>
<dbReference type="EMBL" id="MTKT01002214">
    <property type="protein sequence ID" value="OWM81238.1"/>
    <property type="molecule type" value="Genomic_DNA"/>
</dbReference>
<dbReference type="InterPro" id="IPR002182">
    <property type="entry name" value="NB-ARC"/>
</dbReference>
<feature type="domain" description="Disease resistance protein winged helix" evidence="9">
    <location>
        <begin position="414"/>
        <end position="477"/>
    </location>
</feature>
<dbReference type="Proteomes" id="UP000197138">
    <property type="component" value="Unassembled WGS sequence"/>
</dbReference>
<evidence type="ECO:0000259" key="10">
    <source>
        <dbReference type="Pfam" id="PF23598"/>
    </source>
</evidence>
<name>A0A218X8Z1_PUNGR</name>
<dbReference type="Pfam" id="PF23559">
    <property type="entry name" value="WHD_DRP"/>
    <property type="match status" value="1"/>
</dbReference>
<dbReference type="InterPro" id="IPR058922">
    <property type="entry name" value="WHD_DRP"/>
</dbReference>
<organism evidence="11 13">
    <name type="scientific">Punica granatum</name>
    <name type="common">Pomegranate</name>
    <dbReference type="NCBI Taxonomy" id="22663"/>
    <lineage>
        <taxon>Eukaryota</taxon>
        <taxon>Viridiplantae</taxon>
        <taxon>Streptophyta</taxon>
        <taxon>Embryophyta</taxon>
        <taxon>Tracheophyta</taxon>
        <taxon>Spermatophyta</taxon>
        <taxon>Magnoliopsida</taxon>
        <taxon>eudicotyledons</taxon>
        <taxon>Gunneridae</taxon>
        <taxon>Pentapetalae</taxon>
        <taxon>rosids</taxon>
        <taxon>malvids</taxon>
        <taxon>Myrtales</taxon>
        <taxon>Lythraceae</taxon>
        <taxon>Punica</taxon>
    </lineage>
</organism>
<dbReference type="Proteomes" id="UP000233551">
    <property type="component" value="Unassembled WGS sequence"/>
</dbReference>
<keyword evidence="6" id="KW-0067">ATP-binding</keyword>
<protein>
    <submittedName>
        <fullName evidence="11">Uncharacterized protein</fullName>
    </submittedName>
</protein>
<feature type="domain" description="NB-ARC" evidence="7">
    <location>
        <begin position="157"/>
        <end position="323"/>
    </location>
</feature>
<dbReference type="GO" id="GO:0006952">
    <property type="term" value="P:defense response"/>
    <property type="evidence" value="ECO:0007669"/>
    <property type="project" value="UniProtKB-KW"/>
</dbReference>
<keyword evidence="14" id="KW-1185">Reference proteome</keyword>
<evidence type="ECO:0000256" key="4">
    <source>
        <dbReference type="ARBA" id="ARBA00022741"/>
    </source>
</evidence>
<evidence type="ECO:0000256" key="6">
    <source>
        <dbReference type="ARBA" id="ARBA00022840"/>
    </source>
</evidence>
<feature type="domain" description="Disease resistance R13L4/SHOC-2-like LRR" evidence="10">
    <location>
        <begin position="514"/>
        <end position="719"/>
    </location>
</feature>
<evidence type="ECO:0000259" key="8">
    <source>
        <dbReference type="Pfam" id="PF23247"/>
    </source>
</evidence>
<dbReference type="Pfam" id="PF00931">
    <property type="entry name" value="NB-ARC"/>
    <property type="match status" value="1"/>
</dbReference>
<comment type="similarity">
    <text evidence="1">Belongs to the disease resistance NB-LRR family.</text>
</comment>
<dbReference type="Gene3D" id="3.80.10.10">
    <property type="entry name" value="Ribonuclease Inhibitor"/>
    <property type="match status" value="1"/>
</dbReference>
<gene>
    <name evidence="11" type="ORF">CDL15_Pgr007276</name>
    <name evidence="12" type="ORF">CRG98_011857</name>
</gene>
<dbReference type="InterPro" id="IPR050905">
    <property type="entry name" value="Plant_NBS-LRR"/>
</dbReference>
<dbReference type="PANTHER" id="PTHR33463:SF202">
    <property type="entry name" value="NB-ARC DOMAIN-CONTAINING PROTEIN"/>
    <property type="match status" value="1"/>
</dbReference>
<evidence type="ECO:0000256" key="3">
    <source>
        <dbReference type="ARBA" id="ARBA00022737"/>
    </source>
</evidence>
<dbReference type="FunFam" id="3.40.50.300:FF:001091">
    <property type="entry name" value="Probable disease resistance protein At1g61300"/>
    <property type="match status" value="1"/>
</dbReference>
<comment type="caution">
    <text evidence="11">The sequence shown here is derived from an EMBL/GenBank/DDBJ whole genome shotgun (WGS) entry which is preliminary data.</text>
</comment>
<reference evidence="11" key="2">
    <citation type="submission" date="2017-06" db="EMBL/GenBank/DDBJ databases">
        <title>The pomegranate genome and the genomics of punicalagin biosynthesis.</title>
        <authorList>
            <person name="Xu C."/>
        </authorList>
    </citation>
    <scope>NUCLEOTIDE SEQUENCE [LARGE SCALE GENOMIC DNA]</scope>
    <source>
        <tissue evidence="11">Fresh leaf</tissue>
    </source>
</reference>
<dbReference type="InterPro" id="IPR001611">
    <property type="entry name" value="Leu-rich_rpt"/>
</dbReference>
<dbReference type="PRINTS" id="PR00364">
    <property type="entry name" value="DISEASERSIST"/>
</dbReference>
<dbReference type="Gene3D" id="1.10.10.10">
    <property type="entry name" value="Winged helix-like DNA-binding domain superfamily/Winged helix DNA-binding domain"/>
    <property type="match status" value="1"/>
</dbReference>
<evidence type="ECO:0000256" key="5">
    <source>
        <dbReference type="ARBA" id="ARBA00022821"/>
    </source>
</evidence>
<dbReference type="InterPro" id="IPR003591">
    <property type="entry name" value="Leu-rich_rpt_typical-subtyp"/>
</dbReference>
<evidence type="ECO:0000259" key="9">
    <source>
        <dbReference type="Pfam" id="PF23559"/>
    </source>
</evidence>
<reference evidence="12 14" key="3">
    <citation type="submission" date="2017-11" db="EMBL/GenBank/DDBJ databases">
        <title>De-novo sequencing of pomegranate (Punica granatum L.) genome.</title>
        <authorList>
            <person name="Akparov Z."/>
            <person name="Amiraslanov A."/>
            <person name="Hajiyeva S."/>
            <person name="Abbasov M."/>
            <person name="Kaur K."/>
            <person name="Hamwieh A."/>
            <person name="Solovyev V."/>
            <person name="Salamov A."/>
            <person name="Braich B."/>
            <person name="Kosarev P."/>
            <person name="Mahmoud A."/>
            <person name="Hajiyev E."/>
            <person name="Babayeva S."/>
            <person name="Izzatullayeva V."/>
            <person name="Mammadov A."/>
            <person name="Mammadov A."/>
            <person name="Sharifova S."/>
            <person name="Ojaghi J."/>
            <person name="Eynullazada K."/>
            <person name="Bayramov B."/>
            <person name="Abdulazimova A."/>
            <person name="Shahmuradov I."/>
        </authorList>
    </citation>
    <scope>NUCLEOTIDE SEQUENCE [LARGE SCALE GENOMIC DNA]</scope>
    <source>
        <strain evidence="12">AG2017</strain>
        <strain evidence="14">cv. AG2017</strain>
        <tissue evidence="12">Leaf</tissue>
    </source>
</reference>
<dbReference type="EMBL" id="PGOL01000589">
    <property type="protein sequence ID" value="PKI67644.1"/>
    <property type="molecule type" value="Genomic_DNA"/>
</dbReference>
<dbReference type="InterPro" id="IPR032675">
    <property type="entry name" value="LRR_dom_sf"/>
</dbReference>
<keyword evidence="3" id="KW-0677">Repeat</keyword>
<evidence type="ECO:0000256" key="2">
    <source>
        <dbReference type="ARBA" id="ARBA00022614"/>
    </source>
</evidence>
<reference evidence="13" key="1">
    <citation type="journal article" date="2017" name="Plant J.">
        <title>The pomegranate (Punica granatum L.) genome and the genomics of punicalagin biosynthesis.</title>
        <authorList>
            <person name="Qin G."/>
            <person name="Xu C."/>
            <person name="Ming R."/>
            <person name="Tang H."/>
            <person name="Guyot R."/>
            <person name="Kramer E.M."/>
            <person name="Hu Y."/>
            <person name="Yi X."/>
            <person name="Qi Y."/>
            <person name="Xu X."/>
            <person name="Gao Z."/>
            <person name="Pan H."/>
            <person name="Jian J."/>
            <person name="Tian Y."/>
            <person name="Yue Z."/>
            <person name="Xu Y."/>
        </authorList>
    </citation>
    <scope>NUCLEOTIDE SEQUENCE [LARGE SCALE GENOMIC DNA]</scope>
    <source>
        <strain evidence="13">cv. Dabenzi</strain>
    </source>
</reference>
<evidence type="ECO:0000256" key="1">
    <source>
        <dbReference type="ARBA" id="ARBA00008894"/>
    </source>
</evidence>
<proteinExistence type="inferred from homology"/>
<dbReference type="InterPro" id="IPR027417">
    <property type="entry name" value="P-loop_NTPase"/>
</dbReference>
<dbReference type="InterPro" id="IPR057135">
    <property type="entry name" value="At4g27190-like_LRR"/>
</dbReference>
<dbReference type="SUPFAM" id="SSF52058">
    <property type="entry name" value="L domain-like"/>
    <property type="match status" value="1"/>
</dbReference>
<dbReference type="PANTHER" id="PTHR33463">
    <property type="entry name" value="NB-ARC DOMAIN-CONTAINING PROTEIN-RELATED"/>
    <property type="match status" value="1"/>
</dbReference>